<dbReference type="PROSITE" id="PS50943">
    <property type="entry name" value="HTH_CROC1"/>
    <property type="match status" value="1"/>
</dbReference>
<protein>
    <submittedName>
        <fullName evidence="4">Putative transcriptional regulator</fullName>
    </submittedName>
</protein>
<dbReference type="EMBL" id="FUKJ01000251">
    <property type="protein sequence ID" value="SJM93321.1"/>
    <property type="molecule type" value="Genomic_DNA"/>
</dbReference>
<feature type="domain" description="HTH cro/C1-type" evidence="3">
    <location>
        <begin position="7"/>
        <end position="61"/>
    </location>
</feature>
<evidence type="ECO:0000259" key="3">
    <source>
        <dbReference type="PROSITE" id="PS50943"/>
    </source>
</evidence>
<feature type="coiled-coil region" evidence="2">
    <location>
        <begin position="99"/>
        <end position="126"/>
    </location>
</feature>
<dbReference type="OrthoDB" id="5678656at2"/>
<proteinExistence type="predicted"/>
<dbReference type="InterPro" id="IPR001387">
    <property type="entry name" value="Cro/C1-type_HTH"/>
</dbReference>
<dbReference type="Proteomes" id="UP000195442">
    <property type="component" value="Unassembled WGS sequence"/>
</dbReference>
<evidence type="ECO:0000256" key="1">
    <source>
        <dbReference type="ARBA" id="ARBA00023125"/>
    </source>
</evidence>
<dbReference type="AlphaFoldDB" id="A0A1R4HBB1"/>
<evidence type="ECO:0000313" key="5">
    <source>
        <dbReference type="Proteomes" id="UP000195442"/>
    </source>
</evidence>
<dbReference type="CDD" id="cd00093">
    <property type="entry name" value="HTH_XRE"/>
    <property type="match status" value="1"/>
</dbReference>
<dbReference type="RefSeq" id="WP_087147337.1">
    <property type="nucleotide sequence ID" value="NZ_FUKJ01000251.1"/>
</dbReference>
<dbReference type="PANTHER" id="PTHR46558:SF4">
    <property type="entry name" value="DNA-BIDING PHAGE PROTEIN"/>
    <property type="match status" value="1"/>
</dbReference>
<dbReference type="GO" id="GO:0003677">
    <property type="term" value="F:DNA binding"/>
    <property type="evidence" value="ECO:0007669"/>
    <property type="project" value="UniProtKB-KW"/>
</dbReference>
<dbReference type="PANTHER" id="PTHR46558">
    <property type="entry name" value="TRACRIPTIONAL REGULATORY PROTEIN-RELATED-RELATED"/>
    <property type="match status" value="1"/>
</dbReference>
<sequence>MSVNEKIRLIRETKGLTQEQIAEKLGISPTAYGDIERGDNDPKLSKLQRIAEILEIPLSELIDLSDKGTLNINFNKQGKHYNVYLGSSNSELKEQLLINELQKKELAMKDREIENLTEIITLLKREPQGHRI</sequence>
<evidence type="ECO:0000313" key="4">
    <source>
        <dbReference type="EMBL" id="SJM93321.1"/>
    </source>
</evidence>
<keyword evidence="2" id="KW-0175">Coiled coil</keyword>
<dbReference type="SMART" id="SM00530">
    <property type="entry name" value="HTH_XRE"/>
    <property type="match status" value="1"/>
</dbReference>
<reference evidence="5" key="1">
    <citation type="submission" date="2017-02" db="EMBL/GenBank/DDBJ databases">
        <authorList>
            <person name="Daims H."/>
        </authorList>
    </citation>
    <scope>NUCLEOTIDE SEQUENCE [LARGE SCALE GENOMIC DNA]</scope>
</reference>
<gene>
    <name evidence="4" type="ORF">CRENPOLYSF2_3240003</name>
</gene>
<dbReference type="Gene3D" id="1.10.260.40">
    <property type="entry name" value="lambda repressor-like DNA-binding domains"/>
    <property type="match status" value="1"/>
</dbReference>
<dbReference type="Pfam" id="PF01381">
    <property type="entry name" value="HTH_3"/>
    <property type="match status" value="1"/>
</dbReference>
<dbReference type="SUPFAM" id="SSF47413">
    <property type="entry name" value="lambda repressor-like DNA-binding domains"/>
    <property type="match status" value="1"/>
</dbReference>
<evidence type="ECO:0000256" key="2">
    <source>
        <dbReference type="SAM" id="Coils"/>
    </source>
</evidence>
<accession>A0A1R4HBB1</accession>
<keyword evidence="5" id="KW-1185">Reference proteome</keyword>
<keyword evidence="1" id="KW-0238">DNA-binding</keyword>
<organism evidence="4 5">
    <name type="scientific">Crenothrix polyspora</name>
    <dbReference type="NCBI Taxonomy" id="360316"/>
    <lineage>
        <taxon>Bacteria</taxon>
        <taxon>Pseudomonadati</taxon>
        <taxon>Pseudomonadota</taxon>
        <taxon>Gammaproteobacteria</taxon>
        <taxon>Methylococcales</taxon>
        <taxon>Crenotrichaceae</taxon>
        <taxon>Crenothrix</taxon>
    </lineage>
</organism>
<name>A0A1R4HBB1_9GAMM</name>
<dbReference type="InterPro" id="IPR010982">
    <property type="entry name" value="Lambda_DNA-bd_dom_sf"/>
</dbReference>